<dbReference type="Pfam" id="PF10294">
    <property type="entry name" value="Methyltransf_16"/>
    <property type="match status" value="1"/>
</dbReference>
<dbReference type="SUPFAM" id="SSF53335">
    <property type="entry name" value="S-adenosyl-L-methionine-dependent methyltransferases"/>
    <property type="match status" value="1"/>
</dbReference>
<feature type="region of interest" description="Disordered" evidence="1">
    <location>
        <begin position="361"/>
        <end position="388"/>
    </location>
</feature>
<name>A0A7S1CGG7_9STRA</name>
<dbReference type="EMBL" id="HBFS01015778">
    <property type="protein sequence ID" value="CAD8917303.1"/>
    <property type="molecule type" value="Transcribed_RNA"/>
</dbReference>
<dbReference type="AlphaFoldDB" id="A0A7S1CGG7"/>
<feature type="region of interest" description="Disordered" evidence="1">
    <location>
        <begin position="234"/>
        <end position="263"/>
    </location>
</feature>
<evidence type="ECO:0008006" key="3">
    <source>
        <dbReference type="Google" id="ProtNLM"/>
    </source>
</evidence>
<dbReference type="InterPro" id="IPR029063">
    <property type="entry name" value="SAM-dependent_MTases_sf"/>
</dbReference>
<gene>
    <name evidence="2" type="ORF">BSP0115_LOCUS10564</name>
</gene>
<accession>A0A7S1CGG7</accession>
<protein>
    <recommendedName>
        <fullName evidence="3">Calmodulin-lysine N-methyltransferase</fullName>
    </recommendedName>
</protein>
<proteinExistence type="predicted"/>
<feature type="compositionally biased region" description="Gly residues" evidence="1">
    <location>
        <begin position="247"/>
        <end position="257"/>
    </location>
</feature>
<dbReference type="InterPro" id="IPR019410">
    <property type="entry name" value="Methyltransf_16"/>
</dbReference>
<reference evidence="2" key="1">
    <citation type="submission" date="2021-01" db="EMBL/GenBank/DDBJ databases">
        <authorList>
            <person name="Corre E."/>
            <person name="Pelletier E."/>
            <person name="Niang G."/>
            <person name="Scheremetjew M."/>
            <person name="Finn R."/>
            <person name="Kale V."/>
            <person name="Holt S."/>
            <person name="Cochrane G."/>
            <person name="Meng A."/>
            <person name="Brown T."/>
            <person name="Cohen L."/>
        </authorList>
    </citation>
    <scope>NUCLEOTIDE SEQUENCE</scope>
    <source>
        <strain evidence="2">Ms1</strain>
    </source>
</reference>
<evidence type="ECO:0000256" key="1">
    <source>
        <dbReference type="SAM" id="MobiDB-lite"/>
    </source>
</evidence>
<dbReference type="Gene3D" id="3.40.50.150">
    <property type="entry name" value="Vaccinia Virus protein VP39"/>
    <property type="match status" value="1"/>
</dbReference>
<evidence type="ECO:0000313" key="2">
    <source>
        <dbReference type="EMBL" id="CAD8917303.1"/>
    </source>
</evidence>
<organism evidence="2">
    <name type="scientific">Bicosoecida sp. CB-2014</name>
    <dbReference type="NCBI Taxonomy" id="1486930"/>
    <lineage>
        <taxon>Eukaryota</taxon>
        <taxon>Sar</taxon>
        <taxon>Stramenopiles</taxon>
        <taxon>Bigyra</taxon>
        <taxon>Opalozoa</taxon>
        <taxon>Bicosoecida</taxon>
    </lineage>
</organism>
<sequence>MASVSDGVRGPEWTALAFGSCVLGGDAEAAGGMTTAAATVRVLAEGARVGAVVGSDAGAHDDVTHTMLWPASHGMAEFMCAALSDGFRGRHAAIVPNEALGTASGPSIVELGAGAGHVGLCAALLNKAGLTVITDGATGAVKRIREAAIANGLALDDDGAGAADDDGAERADRDVAGRVVVCELKWGEVASCAPLAVRRQRFDVVVAAEVVYPASTAEAVAALFDTAGELLRPPAAADTSGPRSAAGRGGGGGGGGASSPRSGELPAVRAAWAPPYFALLYVERRRETTRLLLESAWAAGWVATFVPARDYTTRALLMDPHLMLFRRASASAEAGDAAGAAAATEQQRFAAAFEFPGLWEEARSDSDSSSVGSGGGWGPRAAFFDDER</sequence>
<dbReference type="PANTHER" id="PTHR14614">
    <property type="entry name" value="HEPATOCELLULAR CARCINOMA-ASSOCIATED ANTIGEN"/>
    <property type="match status" value="1"/>
</dbReference>